<feature type="transmembrane region" description="Helical" evidence="1">
    <location>
        <begin position="27"/>
        <end position="52"/>
    </location>
</feature>
<dbReference type="AlphaFoldDB" id="A0A1I7XNP7"/>
<dbReference type="Proteomes" id="UP000095283">
    <property type="component" value="Unplaced"/>
</dbReference>
<keyword evidence="2" id="KW-1185">Reference proteome</keyword>
<feature type="transmembrane region" description="Helical" evidence="1">
    <location>
        <begin position="64"/>
        <end position="89"/>
    </location>
</feature>
<accession>A0A1I7XNP7</accession>
<protein>
    <submittedName>
        <fullName evidence="3">G_PROTEIN_RECEP_F1_2 domain-containing protein</fullName>
    </submittedName>
</protein>
<feature type="transmembrane region" description="Helical" evidence="1">
    <location>
        <begin position="101"/>
        <end position="126"/>
    </location>
</feature>
<sequence length="180" mass="20161">MNGEITTPALLSSQPLLNDGRTVTSDVIVGFFMMLISVLCALAYGAILLTIWKDSNLIRMTSYRFMFALGVFDVIQCLPHFVTGLFTVFQTVWHPLLAKGWFGIGIVSWLAYVIALGSPWAAIIYIPDITVREQITSTKQVVTTVSVFTRSPMTQAITETMDKVNTNYQFKMMKKQYNVG</sequence>
<organism evidence="2 3">
    <name type="scientific">Heterorhabditis bacteriophora</name>
    <name type="common">Entomopathogenic nematode worm</name>
    <dbReference type="NCBI Taxonomy" id="37862"/>
    <lineage>
        <taxon>Eukaryota</taxon>
        <taxon>Metazoa</taxon>
        <taxon>Ecdysozoa</taxon>
        <taxon>Nematoda</taxon>
        <taxon>Chromadorea</taxon>
        <taxon>Rhabditida</taxon>
        <taxon>Rhabditina</taxon>
        <taxon>Rhabditomorpha</taxon>
        <taxon>Strongyloidea</taxon>
        <taxon>Heterorhabditidae</taxon>
        <taxon>Heterorhabditis</taxon>
    </lineage>
</organism>
<evidence type="ECO:0000256" key="1">
    <source>
        <dbReference type="SAM" id="Phobius"/>
    </source>
</evidence>
<proteinExistence type="predicted"/>
<keyword evidence="1" id="KW-0812">Transmembrane</keyword>
<keyword evidence="1" id="KW-1133">Transmembrane helix</keyword>
<evidence type="ECO:0000313" key="3">
    <source>
        <dbReference type="WBParaSite" id="Hba_19412"/>
    </source>
</evidence>
<dbReference type="WBParaSite" id="Hba_19412">
    <property type="protein sequence ID" value="Hba_19412"/>
    <property type="gene ID" value="Hba_19412"/>
</dbReference>
<reference evidence="3" key="1">
    <citation type="submission" date="2016-11" db="UniProtKB">
        <authorList>
            <consortium name="WormBaseParasite"/>
        </authorList>
    </citation>
    <scope>IDENTIFICATION</scope>
</reference>
<dbReference type="SUPFAM" id="SSF81321">
    <property type="entry name" value="Family A G protein-coupled receptor-like"/>
    <property type="match status" value="1"/>
</dbReference>
<name>A0A1I7XNP7_HETBA</name>
<keyword evidence="1" id="KW-0472">Membrane</keyword>
<evidence type="ECO:0000313" key="2">
    <source>
        <dbReference type="Proteomes" id="UP000095283"/>
    </source>
</evidence>